<evidence type="ECO:0000256" key="11">
    <source>
        <dbReference type="SAM" id="Phobius"/>
    </source>
</evidence>
<feature type="coiled-coil region" evidence="10">
    <location>
        <begin position="337"/>
        <end position="394"/>
    </location>
</feature>
<dbReference type="InterPro" id="IPR019734">
    <property type="entry name" value="TPR_rpt"/>
</dbReference>
<evidence type="ECO:0000256" key="2">
    <source>
        <dbReference type="ARBA" id="ARBA00012438"/>
    </source>
</evidence>
<dbReference type="GO" id="GO:0016020">
    <property type="term" value="C:membrane"/>
    <property type="evidence" value="ECO:0007669"/>
    <property type="project" value="InterPro"/>
</dbReference>
<dbReference type="Gene3D" id="1.25.40.10">
    <property type="entry name" value="Tetratricopeptide repeat domain"/>
    <property type="match status" value="2"/>
</dbReference>
<keyword evidence="11" id="KW-1133">Transmembrane helix</keyword>
<keyword evidence="10" id="KW-0175">Coiled coil</keyword>
<evidence type="ECO:0000256" key="12">
    <source>
        <dbReference type="SAM" id="SignalP"/>
    </source>
</evidence>
<evidence type="ECO:0000256" key="9">
    <source>
        <dbReference type="PROSITE-ProRule" id="PRU00339"/>
    </source>
</evidence>
<keyword evidence="11" id="KW-0812">Transmembrane</keyword>
<keyword evidence="3" id="KW-0597">Phosphoprotein</keyword>
<dbReference type="InterPro" id="IPR011712">
    <property type="entry name" value="Sig_transdc_His_kin_sub3_dim/P"/>
</dbReference>
<evidence type="ECO:0000256" key="6">
    <source>
        <dbReference type="ARBA" id="ARBA00022777"/>
    </source>
</evidence>
<dbReference type="OrthoDB" id="9760839at2"/>
<evidence type="ECO:0000259" key="13">
    <source>
        <dbReference type="PROSITE" id="PS50109"/>
    </source>
</evidence>
<dbReference type="InterPro" id="IPR036890">
    <property type="entry name" value="HATPase_C_sf"/>
</dbReference>
<feature type="signal peptide" evidence="12">
    <location>
        <begin position="1"/>
        <end position="20"/>
    </location>
</feature>
<dbReference type="Proteomes" id="UP000223913">
    <property type="component" value="Unassembled WGS sequence"/>
</dbReference>
<sequence length="654" mass="75414">MKVTAFLIIFLLFSFRTGHASTYPDSLRTLIRHSEDPPEKLRLLLDLSDYLRMRKNDSTLVLAQQAEALAMELEDYESALAATATRALFYHSIGDAENAKTILLTALRNANAWAVSDMIPVLQNNLALIYRREGQRDSAFYYWSEAEKYYEAQVDLPYEVWRIYLGMGNLYWERNDLENAERYLRKAYDLTADRNKAVDFGFVLFQIADFYFSTDQFAQLAEMKTIWDERQAKRRTARELMELPEHTSLLYLFGEIKPDIIPRLERAAAFYRQSGKLFNEAWTLENLGFYLHREGQYERAIDILEGVLPVYREANRTVRAGTVQYELYKLYKATGQVENALQNLEEYTTLKDSLRSEEIENNLADLQVQYQTEKQEQQLRIQELELEQKTQQLNVFLIATIVLAILAFTIFFGYRQRLQTNRQLSAQASEIQAQKIRQLEQDNQLLSLNAMIEGQESERMRIAQDLHDGIGGLLTTVKAHFYAIQEQVDKLQQLNIYQRTNELIDEACVEVRRISQNMMPRALQLLGLQGAIEDLATQLRQKGMNCELEIIGLSDDLGRPRKVMLFRIIQELCNNISKHAGASQVFIQLLQHGQEISLIVEDDGRGFNYQAIAGKTPSLGLKNIASRVKFLKGSWDVDSVPGEGTTVMIRIPLD</sequence>
<keyword evidence="6" id="KW-0418">Kinase</keyword>
<dbReference type="InterPro" id="IPR011990">
    <property type="entry name" value="TPR-like_helical_dom_sf"/>
</dbReference>
<dbReference type="Pfam" id="PF07730">
    <property type="entry name" value="HisKA_3"/>
    <property type="match status" value="1"/>
</dbReference>
<protein>
    <recommendedName>
        <fullName evidence="2">histidine kinase</fullName>
        <ecNumber evidence="2">2.7.13.3</ecNumber>
    </recommendedName>
</protein>
<keyword evidence="8" id="KW-0902">Two-component regulatory system</keyword>
<evidence type="ECO:0000256" key="10">
    <source>
        <dbReference type="SAM" id="Coils"/>
    </source>
</evidence>
<evidence type="ECO:0000256" key="7">
    <source>
        <dbReference type="ARBA" id="ARBA00022840"/>
    </source>
</evidence>
<feature type="transmembrane region" description="Helical" evidence="11">
    <location>
        <begin position="393"/>
        <end position="414"/>
    </location>
</feature>
<dbReference type="AlphaFoldDB" id="A0A2D0N8J2"/>
<dbReference type="EMBL" id="PDUD01000024">
    <property type="protein sequence ID" value="PHN04797.1"/>
    <property type="molecule type" value="Genomic_DNA"/>
</dbReference>
<name>A0A2D0N8J2_FLAN2</name>
<dbReference type="GO" id="GO:0046983">
    <property type="term" value="F:protein dimerization activity"/>
    <property type="evidence" value="ECO:0007669"/>
    <property type="project" value="InterPro"/>
</dbReference>
<dbReference type="SUPFAM" id="SSF55874">
    <property type="entry name" value="ATPase domain of HSP90 chaperone/DNA topoisomerase II/histidine kinase"/>
    <property type="match status" value="1"/>
</dbReference>
<keyword evidence="12" id="KW-0732">Signal</keyword>
<evidence type="ECO:0000313" key="14">
    <source>
        <dbReference type="EMBL" id="PHN04797.1"/>
    </source>
</evidence>
<keyword evidence="11" id="KW-0472">Membrane</keyword>
<feature type="repeat" description="TPR" evidence="9">
    <location>
        <begin position="161"/>
        <end position="194"/>
    </location>
</feature>
<accession>A0A2D0N8J2</accession>
<dbReference type="GO" id="GO:0005524">
    <property type="term" value="F:ATP binding"/>
    <property type="evidence" value="ECO:0007669"/>
    <property type="project" value="UniProtKB-KW"/>
</dbReference>
<dbReference type="InterPro" id="IPR005467">
    <property type="entry name" value="His_kinase_dom"/>
</dbReference>
<gene>
    <name evidence="14" type="ORF">CRP01_20000</name>
</gene>
<dbReference type="EC" id="2.7.13.3" evidence="2"/>
<dbReference type="Pfam" id="PF13181">
    <property type="entry name" value="TPR_8"/>
    <property type="match status" value="1"/>
</dbReference>
<dbReference type="PROSITE" id="PS50005">
    <property type="entry name" value="TPR"/>
    <property type="match status" value="1"/>
</dbReference>
<dbReference type="RefSeq" id="WP_099151855.1">
    <property type="nucleotide sequence ID" value="NZ_PDUD01000024.1"/>
</dbReference>
<keyword evidence="15" id="KW-1185">Reference proteome</keyword>
<evidence type="ECO:0000256" key="4">
    <source>
        <dbReference type="ARBA" id="ARBA00022679"/>
    </source>
</evidence>
<organism evidence="14 15">
    <name type="scientific">Flavilitoribacter nigricans (strain ATCC 23147 / DSM 23189 / NBRC 102662 / NCIMB 1420 / SS-2)</name>
    <name type="common">Lewinella nigricans</name>
    <dbReference type="NCBI Taxonomy" id="1122177"/>
    <lineage>
        <taxon>Bacteria</taxon>
        <taxon>Pseudomonadati</taxon>
        <taxon>Bacteroidota</taxon>
        <taxon>Saprospiria</taxon>
        <taxon>Saprospirales</taxon>
        <taxon>Lewinellaceae</taxon>
        <taxon>Flavilitoribacter</taxon>
    </lineage>
</organism>
<dbReference type="SMART" id="SM00028">
    <property type="entry name" value="TPR"/>
    <property type="match status" value="3"/>
</dbReference>
<keyword evidence="5" id="KW-0547">Nucleotide-binding</keyword>
<dbReference type="Gene3D" id="1.20.5.1930">
    <property type="match status" value="1"/>
</dbReference>
<feature type="chain" id="PRO_5012971585" description="histidine kinase" evidence="12">
    <location>
        <begin position="21"/>
        <end position="654"/>
    </location>
</feature>
<dbReference type="GO" id="GO:0000155">
    <property type="term" value="F:phosphorelay sensor kinase activity"/>
    <property type="evidence" value="ECO:0007669"/>
    <property type="project" value="InterPro"/>
</dbReference>
<keyword evidence="4" id="KW-0808">Transferase</keyword>
<dbReference type="SUPFAM" id="SSF48452">
    <property type="entry name" value="TPR-like"/>
    <property type="match status" value="2"/>
</dbReference>
<evidence type="ECO:0000256" key="5">
    <source>
        <dbReference type="ARBA" id="ARBA00022741"/>
    </source>
</evidence>
<evidence type="ECO:0000313" key="15">
    <source>
        <dbReference type="Proteomes" id="UP000223913"/>
    </source>
</evidence>
<comment type="caution">
    <text evidence="14">The sequence shown here is derived from an EMBL/GenBank/DDBJ whole genome shotgun (WGS) entry which is preliminary data.</text>
</comment>
<evidence type="ECO:0000256" key="3">
    <source>
        <dbReference type="ARBA" id="ARBA00022553"/>
    </source>
</evidence>
<dbReference type="InterPro" id="IPR003594">
    <property type="entry name" value="HATPase_dom"/>
</dbReference>
<dbReference type="Pfam" id="PF02518">
    <property type="entry name" value="HATPase_c"/>
    <property type="match status" value="1"/>
</dbReference>
<proteinExistence type="predicted"/>
<dbReference type="InterPro" id="IPR050482">
    <property type="entry name" value="Sensor_HK_TwoCompSys"/>
</dbReference>
<evidence type="ECO:0000256" key="8">
    <source>
        <dbReference type="ARBA" id="ARBA00023012"/>
    </source>
</evidence>
<dbReference type="PANTHER" id="PTHR24421:SF10">
    <property type="entry name" value="NITRATE_NITRITE SENSOR PROTEIN NARQ"/>
    <property type="match status" value="1"/>
</dbReference>
<dbReference type="PROSITE" id="PS50109">
    <property type="entry name" value="HIS_KIN"/>
    <property type="match status" value="1"/>
</dbReference>
<dbReference type="PANTHER" id="PTHR24421">
    <property type="entry name" value="NITRATE/NITRITE SENSOR PROTEIN NARX-RELATED"/>
    <property type="match status" value="1"/>
</dbReference>
<reference evidence="14 15" key="1">
    <citation type="submission" date="2017-10" db="EMBL/GenBank/DDBJ databases">
        <title>The draft genome sequence of Lewinella nigricans NBRC 102662.</title>
        <authorList>
            <person name="Wang K."/>
        </authorList>
    </citation>
    <scope>NUCLEOTIDE SEQUENCE [LARGE SCALE GENOMIC DNA]</scope>
    <source>
        <strain evidence="14 15">NBRC 102662</strain>
    </source>
</reference>
<dbReference type="Gene3D" id="3.30.565.10">
    <property type="entry name" value="Histidine kinase-like ATPase, C-terminal domain"/>
    <property type="match status" value="1"/>
</dbReference>
<dbReference type="CDD" id="cd16917">
    <property type="entry name" value="HATPase_UhpB-NarQ-NarX-like"/>
    <property type="match status" value="1"/>
</dbReference>
<dbReference type="Pfam" id="PF13374">
    <property type="entry name" value="TPR_10"/>
    <property type="match status" value="1"/>
</dbReference>
<comment type="catalytic activity">
    <reaction evidence="1">
        <text>ATP + protein L-histidine = ADP + protein N-phospho-L-histidine.</text>
        <dbReference type="EC" id="2.7.13.3"/>
    </reaction>
</comment>
<feature type="domain" description="Histidine kinase" evidence="13">
    <location>
        <begin position="461"/>
        <end position="654"/>
    </location>
</feature>
<keyword evidence="9" id="KW-0802">TPR repeat</keyword>
<keyword evidence="7" id="KW-0067">ATP-binding</keyword>
<evidence type="ECO:0000256" key="1">
    <source>
        <dbReference type="ARBA" id="ARBA00000085"/>
    </source>
</evidence>